<protein>
    <submittedName>
        <fullName evidence="2">Uncharacterized protein</fullName>
    </submittedName>
</protein>
<evidence type="ECO:0000313" key="2">
    <source>
        <dbReference type="EMBL" id="KAJ8559588.1"/>
    </source>
</evidence>
<comment type="caution">
    <text evidence="2">The sequence shown here is derived from an EMBL/GenBank/DDBJ whole genome shotgun (WGS) entry which is preliminary data.</text>
</comment>
<dbReference type="OrthoDB" id="1746985at2759"/>
<dbReference type="EMBL" id="JAJAGQ010000006">
    <property type="protein sequence ID" value="KAJ8559588.1"/>
    <property type="molecule type" value="Genomic_DNA"/>
</dbReference>
<gene>
    <name evidence="2" type="ORF">K7X08_003646</name>
</gene>
<organism evidence="2 3">
    <name type="scientific">Anisodus acutangulus</name>
    <dbReference type="NCBI Taxonomy" id="402998"/>
    <lineage>
        <taxon>Eukaryota</taxon>
        <taxon>Viridiplantae</taxon>
        <taxon>Streptophyta</taxon>
        <taxon>Embryophyta</taxon>
        <taxon>Tracheophyta</taxon>
        <taxon>Spermatophyta</taxon>
        <taxon>Magnoliopsida</taxon>
        <taxon>eudicotyledons</taxon>
        <taxon>Gunneridae</taxon>
        <taxon>Pentapetalae</taxon>
        <taxon>asterids</taxon>
        <taxon>lamiids</taxon>
        <taxon>Solanales</taxon>
        <taxon>Solanaceae</taxon>
        <taxon>Solanoideae</taxon>
        <taxon>Hyoscyameae</taxon>
        <taxon>Anisodus</taxon>
    </lineage>
</organism>
<feature type="region of interest" description="Disordered" evidence="1">
    <location>
        <begin position="138"/>
        <end position="161"/>
    </location>
</feature>
<feature type="region of interest" description="Disordered" evidence="1">
    <location>
        <begin position="1"/>
        <end position="20"/>
    </location>
</feature>
<accession>A0A9Q1RGQ0</accession>
<feature type="region of interest" description="Disordered" evidence="1">
    <location>
        <begin position="44"/>
        <end position="82"/>
    </location>
</feature>
<dbReference type="AlphaFoldDB" id="A0A9Q1RGQ0"/>
<sequence length="173" mass="18566">MEEINLNGTTNGGNSNSDDEVVVGEQDELASSIAFNGFGGANSANGGDFNQQKEKAGVSGEGGFFHFETSDNDDPFGDRPIPGMAQLVDPQKAATLPSLFEEDVEFVGVELEGTEKAMEHALKEGIVWEEAPLKRSLVPKMPEKDSTEEGGSGVKEFNDANNWRVDQEVAVLE</sequence>
<dbReference type="Proteomes" id="UP001152561">
    <property type="component" value="Unassembled WGS sequence"/>
</dbReference>
<reference evidence="3" key="1">
    <citation type="journal article" date="2023" name="Proc. Natl. Acad. Sci. U.S.A.">
        <title>Genomic and structural basis for evolution of tropane alkaloid biosynthesis.</title>
        <authorList>
            <person name="Wanga Y.-J."/>
            <person name="Taina T."/>
            <person name="Yua J.-Y."/>
            <person name="Lia J."/>
            <person name="Xua B."/>
            <person name="Chenc J."/>
            <person name="D'Auriad J.C."/>
            <person name="Huanga J.-P."/>
            <person name="Huanga S.-X."/>
        </authorList>
    </citation>
    <scope>NUCLEOTIDE SEQUENCE [LARGE SCALE GENOMIC DNA]</scope>
    <source>
        <strain evidence="3">cv. KIB-2019</strain>
    </source>
</reference>
<keyword evidence="3" id="KW-1185">Reference proteome</keyword>
<evidence type="ECO:0000256" key="1">
    <source>
        <dbReference type="SAM" id="MobiDB-lite"/>
    </source>
</evidence>
<proteinExistence type="predicted"/>
<evidence type="ECO:0000313" key="3">
    <source>
        <dbReference type="Proteomes" id="UP001152561"/>
    </source>
</evidence>
<feature type="compositionally biased region" description="Low complexity" evidence="1">
    <location>
        <begin position="7"/>
        <end position="16"/>
    </location>
</feature>
<name>A0A9Q1RGQ0_9SOLA</name>